<gene>
    <name evidence="1" type="ORF">FISHEDRAFT_74820</name>
</gene>
<evidence type="ECO:0000313" key="2">
    <source>
        <dbReference type="Proteomes" id="UP000054144"/>
    </source>
</evidence>
<dbReference type="OrthoDB" id="3065631at2759"/>
<name>A0A0D7A8B7_9AGAR</name>
<dbReference type="EMBL" id="KN881954">
    <property type="protein sequence ID" value="KIY47262.1"/>
    <property type="molecule type" value="Genomic_DNA"/>
</dbReference>
<sequence length="164" mass="17499">MVLLNGADGIAQLLHQCKHDQTSDGWQALLSVELRLPSLSPSSSPQKVQFALSSCPEHMAANKEIDDQVRKDIRTLSATLTRETGVSPLATSSDAREHLSDVDAIVALLTTATDDDELGNRVVAVTASHQAGCIETLLVTRNPRGDYDISESVVGDIGAISHTQ</sequence>
<keyword evidence="2" id="KW-1185">Reference proteome</keyword>
<evidence type="ECO:0000313" key="1">
    <source>
        <dbReference type="EMBL" id="KIY47262.1"/>
    </source>
</evidence>
<organism evidence="1 2">
    <name type="scientific">Fistulina hepatica ATCC 64428</name>
    <dbReference type="NCBI Taxonomy" id="1128425"/>
    <lineage>
        <taxon>Eukaryota</taxon>
        <taxon>Fungi</taxon>
        <taxon>Dikarya</taxon>
        <taxon>Basidiomycota</taxon>
        <taxon>Agaricomycotina</taxon>
        <taxon>Agaricomycetes</taxon>
        <taxon>Agaricomycetidae</taxon>
        <taxon>Agaricales</taxon>
        <taxon>Fistulinaceae</taxon>
        <taxon>Fistulina</taxon>
    </lineage>
</organism>
<reference evidence="1 2" key="1">
    <citation type="journal article" date="2015" name="Fungal Genet. Biol.">
        <title>Evolution of novel wood decay mechanisms in Agaricales revealed by the genome sequences of Fistulina hepatica and Cylindrobasidium torrendii.</title>
        <authorList>
            <person name="Floudas D."/>
            <person name="Held B.W."/>
            <person name="Riley R."/>
            <person name="Nagy L.G."/>
            <person name="Koehler G."/>
            <person name="Ransdell A.S."/>
            <person name="Younus H."/>
            <person name="Chow J."/>
            <person name="Chiniquy J."/>
            <person name="Lipzen A."/>
            <person name="Tritt A."/>
            <person name="Sun H."/>
            <person name="Haridas S."/>
            <person name="LaButti K."/>
            <person name="Ohm R.A."/>
            <person name="Kues U."/>
            <person name="Blanchette R.A."/>
            <person name="Grigoriev I.V."/>
            <person name="Minto R.E."/>
            <person name="Hibbett D.S."/>
        </authorList>
    </citation>
    <scope>NUCLEOTIDE SEQUENCE [LARGE SCALE GENOMIC DNA]</scope>
    <source>
        <strain evidence="1 2">ATCC 64428</strain>
    </source>
</reference>
<protein>
    <submittedName>
        <fullName evidence="1">Uncharacterized protein</fullName>
    </submittedName>
</protein>
<dbReference type="AlphaFoldDB" id="A0A0D7A8B7"/>
<dbReference type="Proteomes" id="UP000054144">
    <property type="component" value="Unassembled WGS sequence"/>
</dbReference>
<accession>A0A0D7A8B7</accession>
<proteinExistence type="predicted"/>